<sequence>MAEPSQAQPCYFFSPTTTGCSDIHIHSVLFRLENLTHLRFKGVGTREVQGVDGSFVFPKLVGLVMDEICADWKLLEFVAPCLEALEVNQRSCTPEDLAKFITRSQRRIQYLQIDFDDPAESEDFAALALPYLSELRLLSLDEGTLGCCVAVLQYLARNDPTESEPGLPCPDLEAFNFHLAADGHGPQANGDARYVLLLEEIAGFLEARWPMPTPAPEETHASSAMWQPSSNKSWTRPHVRVYVADVQIPSIRGAPLVLERIRNLAVQVVRLNVDVGFSPPLAYRGSALWQATTESYTAWFDPDLPLGSAMSVLEGLKRFHPM</sequence>
<proteinExistence type="predicted"/>
<dbReference type="EMBL" id="ML178831">
    <property type="protein sequence ID" value="TFK99840.1"/>
    <property type="molecule type" value="Genomic_DNA"/>
</dbReference>
<organism evidence="1 2">
    <name type="scientific">Pterulicium gracile</name>
    <dbReference type="NCBI Taxonomy" id="1884261"/>
    <lineage>
        <taxon>Eukaryota</taxon>
        <taxon>Fungi</taxon>
        <taxon>Dikarya</taxon>
        <taxon>Basidiomycota</taxon>
        <taxon>Agaricomycotina</taxon>
        <taxon>Agaricomycetes</taxon>
        <taxon>Agaricomycetidae</taxon>
        <taxon>Agaricales</taxon>
        <taxon>Pleurotineae</taxon>
        <taxon>Pterulaceae</taxon>
        <taxon>Pterulicium</taxon>
    </lineage>
</organism>
<reference evidence="1 2" key="1">
    <citation type="journal article" date="2019" name="Nat. Ecol. Evol.">
        <title>Megaphylogeny resolves global patterns of mushroom evolution.</title>
        <authorList>
            <person name="Varga T."/>
            <person name="Krizsan K."/>
            <person name="Foldi C."/>
            <person name="Dima B."/>
            <person name="Sanchez-Garcia M."/>
            <person name="Sanchez-Ramirez S."/>
            <person name="Szollosi G.J."/>
            <person name="Szarkandi J.G."/>
            <person name="Papp V."/>
            <person name="Albert L."/>
            <person name="Andreopoulos W."/>
            <person name="Angelini C."/>
            <person name="Antonin V."/>
            <person name="Barry K.W."/>
            <person name="Bougher N.L."/>
            <person name="Buchanan P."/>
            <person name="Buyck B."/>
            <person name="Bense V."/>
            <person name="Catcheside P."/>
            <person name="Chovatia M."/>
            <person name="Cooper J."/>
            <person name="Damon W."/>
            <person name="Desjardin D."/>
            <person name="Finy P."/>
            <person name="Geml J."/>
            <person name="Haridas S."/>
            <person name="Hughes K."/>
            <person name="Justo A."/>
            <person name="Karasinski D."/>
            <person name="Kautmanova I."/>
            <person name="Kiss B."/>
            <person name="Kocsube S."/>
            <person name="Kotiranta H."/>
            <person name="LaButti K.M."/>
            <person name="Lechner B.E."/>
            <person name="Liimatainen K."/>
            <person name="Lipzen A."/>
            <person name="Lukacs Z."/>
            <person name="Mihaltcheva S."/>
            <person name="Morgado L.N."/>
            <person name="Niskanen T."/>
            <person name="Noordeloos M.E."/>
            <person name="Ohm R.A."/>
            <person name="Ortiz-Santana B."/>
            <person name="Ovrebo C."/>
            <person name="Racz N."/>
            <person name="Riley R."/>
            <person name="Savchenko A."/>
            <person name="Shiryaev A."/>
            <person name="Soop K."/>
            <person name="Spirin V."/>
            <person name="Szebenyi C."/>
            <person name="Tomsovsky M."/>
            <person name="Tulloss R.E."/>
            <person name="Uehling J."/>
            <person name="Grigoriev I.V."/>
            <person name="Vagvolgyi C."/>
            <person name="Papp T."/>
            <person name="Martin F.M."/>
            <person name="Miettinen O."/>
            <person name="Hibbett D.S."/>
            <person name="Nagy L.G."/>
        </authorList>
    </citation>
    <scope>NUCLEOTIDE SEQUENCE [LARGE SCALE GENOMIC DNA]</scope>
    <source>
        <strain evidence="1 2">CBS 309.79</strain>
    </source>
</reference>
<evidence type="ECO:0000313" key="2">
    <source>
        <dbReference type="Proteomes" id="UP000305067"/>
    </source>
</evidence>
<accession>A0A5C3QH82</accession>
<evidence type="ECO:0000313" key="1">
    <source>
        <dbReference type="EMBL" id="TFK99840.1"/>
    </source>
</evidence>
<dbReference type="AlphaFoldDB" id="A0A5C3QH82"/>
<gene>
    <name evidence="1" type="ORF">BDV98DRAFT_622889</name>
</gene>
<protein>
    <submittedName>
        <fullName evidence="1">Uncharacterized protein</fullName>
    </submittedName>
</protein>
<name>A0A5C3QH82_9AGAR</name>
<dbReference type="Proteomes" id="UP000305067">
    <property type="component" value="Unassembled WGS sequence"/>
</dbReference>
<keyword evidence="2" id="KW-1185">Reference proteome</keyword>